<keyword evidence="3" id="KW-1185">Reference proteome</keyword>
<dbReference type="GeneID" id="54295785"/>
<evidence type="ECO:0000259" key="1">
    <source>
        <dbReference type="Pfam" id="PF06985"/>
    </source>
</evidence>
<dbReference type="RefSeq" id="XP_033395608.1">
    <property type="nucleotide sequence ID" value="XM_033538289.1"/>
</dbReference>
<sequence length="675" mass="75808">MEAFMRKYYAEYCDGIGDLRPTGWLLRLMPRASQVAPSKFRKVNLDSSWRRRWYEDILPLCPLPAYKQYVCNDDHGFSYQSLPGNDHIRLLELNPAATTEAVIECTLTTHPIQEHPPYEALSYTWGAPQPEYIISCDRKPLPIGENLWRALHRLRRENEERVLWIDAVCINQADKQEQGSQVSLMKQIYQEADGVVVWLGDETKTSPLGFDLLHRIANSPKVLHAAQSQRSILVEDMAEAGLPAPYSQDWKAIDAIFWRAWYSRVWIIQEITLARRATVICGREKLAWNDLINAASLLNKSGLIMLVDVDPAPALTTAGYANGYHAQNNNSSSGSNSGLPLLSLLVWTRASQATQRVDKVYGLLGLSQDASALGIQPDYTISATELYIKIAVQHLSTGSLDVLSAVTDEYWRTRSNLPTWVPDWSTQTRAAPYAFYGQPVRAHAADTQAAELRFSGADDRVLHASGYVVDSVARVCEPNTPARIRRDDSPALRLGGRRFWSQVLSVAAVRRVRQWERVALGLRSYPTGEPTEEVYHRSLIAGQFCEAPPDVLKGFYDAFMRYTARYPFGEGFILFGERDPERAEGYEAAMAYFLDVDRATFGRALFTTKLGYMGIGPRSTWPGDRVAVLLGGRTPYVLRSAWGGKFKFVGECFVHGLMQGEAARMGKPKVEVKIV</sequence>
<dbReference type="AlphaFoldDB" id="A0A6A6B995"/>
<dbReference type="EMBL" id="ML995491">
    <property type="protein sequence ID" value="KAF2139895.1"/>
    <property type="molecule type" value="Genomic_DNA"/>
</dbReference>
<organism evidence="2 3">
    <name type="scientific">Aplosporella prunicola CBS 121167</name>
    <dbReference type="NCBI Taxonomy" id="1176127"/>
    <lineage>
        <taxon>Eukaryota</taxon>
        <taxon>Fungi</taxon>
        <taxon>Dikarya</taxon>
        <taxon>Ascomycota</taxon>
        <taxon>Pezizomycotina</taxon>
        <taxon>Dothideomycetes</taxon>
        <taxon>Dothideomycetes incertae sedis</taxon>
        <taxon>Botryosphaeriales</taxon>
        <taxon>Aplosporellaceae</taxon>
        <taxon>Aplosporella</taxon>
    </lineage>
</organism>
<feature type="domain" description="Heterokaryon incompatibility" evidence="1">
    <location>
        <begin position="118"/>
        <end position="270"/>
    </location>
</feature>
<dbReference type="InterPro" id="IPR010730">
    <property type="entry name" value="HET"/>
</dbReference>
<protein>
    <recommendedName>
        <fullName evidence="1">Heterokaryon incompatibility domain-containing protein</fullName>
    </recommendedName>
</protein>
<dbReference type="PANTHER" id="PTHR24148">
    <property type="entry name" value="ANKYRIN REPEAT DOMAIN-CONTAINING PROTEIN 39 HOMOLOG-RELATED"/>
    <property type="match status" value="1"/>
</dbReference>
<dbReference type="Pfam" id="PF06985">
    <property type="entry name" value="HET"/>
    <property type="match status" value="1"/>
</dbReference>
<evidence type="ECO:0000313" key="2">
    <source>
        <dbReference type="EMBL" id="KAF2139895.1"/>
    </source>
</evidence>
<gene>
    <name evidence="2" type="ORF">K452DRAFT_253498</name>
</gene>
<evidence type="ECO:0000313" key="3">
    <source>
        <dbReference type="Proteomes" id="UP000799438"/>
    </source>
</evidence>
<dbReference type="Proteomes" id="UP000799438">
    <property type="component" value="Unassembled WGS sequence"/>
</dbReference>
<dbReference type="OrthoDB" id="5416609at2759"/>
<dbReference type="PANTHER" id="PTHR24148:SF64">
    <property type="entry name" value="HETEROKARYON INCOMPATIBILITY DOMAIN-CONTAINING PROTEIN"/>
    <property type="match status" value="1"/>
</dbReference>
<dbReference type="Pfam" id="PF26639">
    <property type="entry name" value="Het-6_barrel"/>
    <property type="match status" value="1"/>
</dbReference>
<accession>A0A6A6B995</accession>
<name>A0A6A6B995_9PEZI</name>
<dbReference type="InterPro" id="IPR052895">
    <property type="entry name" value="HetReg/Transcr_Mod"/>
</dbReference>
<reference evidence="2" key="1">
    <citation type="journal article" date="2020" name="Stud. Mycol.">
        <title>101 Dothideomycetes genomes: a test case for predicting lifestyles and emergence of pathogens.</title>
        <authorList>
            <person name="Haridas S."/>
            <person name="Albert R."/>
            <person name="Binder M."/>
            <person name="Bloem J."/>
            <person name="Labutti K."/>
            <person name="Salamov A."/>
            <person name="Andreopoulos B."/>
            <person name="Baker S."/>
            <person name="Barry K."/>
            <person name="Bills G."/>
            <person name="Bluhm B."/>
            <person name="Cannon C."/>
            <person name="Castanera R."/>
            <person name="Culley D."/>
            <person name="Daum C."/>
            <person name="Ezra D."/>
            <person name="Gonzalez J."/>
            <person name="Henrissat B."/>
            <person name="Kuo A."/>
            <person name="Liang C."/>
            <person name="Lipzen A."/>
            <person name="Lutzoni F."/>
            <person name="Magnuson J."/>
            <person name="Mondo S."/>
            <person name="Nolan M."/>
            <person name="Ohm R."/>
            <person name="Pangilinan J."/>
            <person name="Park H.-J."/>
            <person name="Ramirez L."/>
            <person name="Alfaro M."/>
            <person name="Sun H."/>
            <person name="Tritt A."/>
            <person name="Yoshinaga Y."/>
            <person name="Zwiers L.-H."/>
            <person name="Turgeon B."/>
            <person name="Goodwin S."/>
            <person name="Spatafora J."/>
            <person name="Crous P."/>
            <person name="Grigoriev I."/>
        </authorList>
    </citation>
    <scope>NUCLEOTIDE SEQUENCE</scope>
    <source>
        <strain evidence="2">CBS 121167</strain>
    </source>
</reference>
<proteinExistence type="predicted"/>